<feature type="domain" description="Trichome birefringence-like C-terminal" evidence="2">
    <location>
        <begin position="5"/>
        <end position="152"/>
    </location>
</feature>
<keyword evidence="4" id="KW-1185">Reference proteome</keyword>
<organism evidence="3 4">
    <name type="scientific">Fraxinus pennsylvanica</name>
    <dbReference type="NCBI Taxonomy" id="56036"/>
    <lineage>
        <taxon>Eukaryota</taxon>
        <taxon>Viridiplantae</taxon>
        <taxon>Streptophyta</taxon>
        <taxon>Embryophyta</taxon>
        <taxon>Tracheophyta</taxon>
        <taxon>Spermatophyta</taxon>
        <taxon>Magnoliopsida</taxon>
        <taxon>eudicotyledons</taxon>
        <taxon>Gunneridae</taxon>
        <taxon>Pentapetalae</taxon>
        <taxon>asterids</taxon>
        <taxon>lamiids</taxon>
        <taxon>Lamiales</taxon>
        <taxon>Oleaceae</taxon>
        <taxon>Oleeae</taxon>
        <taxon>Fraxinus</taxon>
    </lineage>
</organism>
<sequence length="165" mass="19227">MLNHQINYYQEHDQVYPRLDASTAFQRALTTWASWVDRYINPRKTKVFFRSSAPSHFSGGLWNSGGHCKEAFRPLNETFDNGYPEKNVIVEEIIRQMKTPVTFLNITHISDYRVDGHPSVYGRNTEKGKTGVQDCSHWCLPGVPDTWNQLLYFYLQSKRKDSFGM</sequence>
<dbReference type="Pfam" id="PF13839">
    <property type="entry name" value="PC-Esterase"/>
    <property type="match status" value="1"/>
</dbReference>
<dbReference type="GO" id="GO:0005794">
    <property type="term" value="C:Golgi apparatus"/>
    <property type="evidence" value="ECO:0007669"/>
    <property type="project" value="TreeGrafter"/>
</dbReference>
<reference evidence="3" key="1">
    <citation type="submission" date="2023-05" db="EMBL/GenBank/DDBJ databases">
        <authorList>
            <person name="Huff M."/>
        </authorList>
    </citation>
    <scope>NUCLEOTIDE SEQUENCE</scope>
</reference>
<dbReference type="PANTHER" id="PTHR32285:SF19">
    <property type="entry name" value="PROTEIN TRICHOME BIREFRINGENCE-LIKE 6"/>
    <property type="match status" value="1"/>
</dbReference>
<proteinExistence type="inferred from homology"/>
<dbReference type="PANTHER" id="PTHR32285">
    <property type="entry name" value="PROTEIN TRICHOME BIREFRINGENCE-LIKE 9-RELATED"/>
    <property type="match status" value="1"/>
</dbReference>
<accession>A0AAD1Z2A6</accession>
<dbReference type="InterPro" id="IPR029962">
    <property type="entry name" value="TBL"/>
</dbReference>
<dbReference type="GO" id="GO:0016413">
    <property type="term" value="F:O-acetyltransferase activity"/>
    <property type="evidence" value="ECO:0007669"/>
    <property type="project" value="InterPro"/>
</dbReference>
<dbReference type="EMBL" id="OU503040">
    <property type="protein sequence ID" value="CAI9761495.1"/>
    <property type="molecule type" value="Genomic_DNA"/>
</dbReference>
<evidence type="ECO:0000259" key="2">
    <source>
        <dbReference type="Pfam" id="PF13839"/>
    </source>
</evidence>
<gene>
    <name evidence="3" type="ORF">FPE_LOCUS8925</name>
</gene>
<dbReference type="Proteomes" id="UP000834106">
    <property type="component" value="Chromosome 5"/>
</dbReference>
<name>A0AAD1Z2A6_9LAMI</name>
<dbReference type="AlphaFoldDB" id="A0AAD1Z2A6"/>
<dbReference type="InterPro" id="IPR026057">
    <property type="entry name" value="TBL_C"/>
</dbReference>
<evidence type="ECO:0000313" key="3">
    <source>
        <dbReference type="EMBL" id="CAI9761495.1"/>
    </source>
</evidence>
<comment type="similarity">
    <text evidence="1">Belongs to the PC-esterase family. TBL subfamily.</text>
</comment>
<evidence type="ECO:0000313" key="4">
    <source>
        <dbReference type="Proteomes" id="UP000834106"/>
    </source>
</evidence>
<evidence type="ECO:0000256" key="1">
    <source>
        <dbReference type="ARBA" id="ARBA00007727"/>
    </source>
</evidence>
<protein>
    <recommendedName>
        <fullName evidence="2">Trichome birefringence-like C-terminal domain-containing protein</fullName>
    </recommendedName>
</protein>